<dbReference type="GO" id="GO:0005783">
    <property type="term" value="C:endoplasmic reticulum"/>
    <property type="evidence" value="ECO:0007669"/>
    <property type="project" value="TreeGrafter"/>
</dbReference>
<sequence>MQLSRLLFCIALLVFPVALLGTTWLYLYPVFQGCAFPSPPSTHAQAVAPFRLLALGDPQLEGDSSLPDPDALIFPSVEFLVPHLRNATTLQEGRGIVGQAAKGVMQDAGRWLEGKRKAVDLWGNDWYLAHIVRSMTWWTEPTHISVLGDLLGSQWVTDGEFRKRAGRYWHVVMKGLEKVPDRIFGAEEVKTEEAPAEPAENGEAEEEDNNKAERKRLWGGTTEVLGEDKSWEKRVINIAGNHDVGYAGDLDESRIERFERAFGSVNWDIWFTLPDHLRSNYSTSPSSADVAQPDTPPVLRLVILNSMNLDTPAWSADLQTETYQYLNHIITNSLPVEDKTHATILLTHIPLEKEPGVCVDAPYFDFFEDGQGVKEQNMLSGHASKIVLEGLFGMSGKSDAAGAGLGRRGVVVNGHDHAGCHVVHFVPREGGEGACDVNAVERGDAYWPALKANESMPEAVVGMNSEDLNAMALVNDTDSDSDSPSEPQSTPNPPPSPGWKARAFPHRSFDISPDLVCTSINKSPHIREITLRSMMGEYSGYAGFLSAWFDDDLGEKGEWVFEFGSCGVGVQHWWWCIHIIDLIVVVALLGGGLAYAYERVVLGGERLERRVGKKGGVEVKRGVQSGTSGN</sequence>
<evidence type="ECO:0000256" key="1">
    <source>
        <dbReference type="ARBA" id="ARBA00023136"/>
    </source>
</evidence>
<dbReference type="Proteomes" id="UP000800038">
    <property type="component" value="Unassembled WGS sequence"/>
</dbReference>
<dbReference type="OrthoDB" id="9984693at2759"/>
<dbReference type="AlphaFoldDB" id="A0A6A5SCC1"/>
<proteinExistence type="predicted"/>
<protein>
    <recommendedName>
        <fullName evidence="5">Calcineurin-like phosphoesterase domain-containing protein</fullName>
    </recommendedName>
</protein>
<dbReference type="SUPFAM" id="SSF56300">
    <property type="entry name" value="Metallo-dependent phosphatases"/>
    <property type="match status" value="1"/>
</dbReference>
<dbReference type="GO" id="GO:0006506">
    <property type="term" value="P:GPI anchor biosynthetic process"/>
    <property type="evidence" value="ECO:0007669"/>
    <property type="project" value="InterPro"/>
</dbReference>
<reference evidence="3" key="1">
    <citation type="journal article" date="2020" name="Stud. Mycol.">
        <title>101 Dothideomycetes genomes: a test case for predicting lifestyles and emergence of pathogens.</title>
        <authorList>
            <person name="Haridas S."/>
            <person name="Albert R."/>
            <person name="Binder M."/>
            <person name="Bloem J."/>
            <person name="Labutti K."/>
            <person name="Salamov A."/>
            <person name="Andreopoulos B."/>
            <person name="Baker S."/>
            <person name="Barry K."/>
            <person name="Bills G."/>
            <person name="Bluhm B."/>
            <person name="Cannon C."/>
            <person name="Castanera R."/>
            <person name="Culley D."/>
            <person name="Daum C."/>
            <person name="Ezra D."/>
            <person name="Gonzalez J."/>
            <person name="Henrissat B."/>
            <person name="Kuo A."/>
            <person name="Liang C."/>
            <person name="Lipzen A."/>
            <person name="Lutzoni F."/>
            <person name="Magnuson J."/>
            <person name="Mondo S."/>
            <person name="Nolan M."/>
            <person name="Ohm R."/>
            <person name="Pangilinan J."/>
            <person name="Park H.-J."/>
            <person name="Ramirez L."/>
            <person name="Alfaro M."/>
            <person name="Sun H."/>
            <person name="Tritt A."/>
            <person name="Yoshinaga Y."/>
            <person name="Zwiers L.-H."/>
            <person name="Turgeon B."/>
            <person name="Goodwin S."/>
            <person name="Spatafora J."/>
            <person name="Crous P."/>
            <person name="Grigoriev I."/>
        </authorList>
    </citation>
    <scope>NUCLEOTIDE SEQUENCE</scope>
    <source>
        <strain evidence="3">CBS 161.51</strain>
    </source>
</reference>
<dbReference type="PROSITE" id="PS51257">
    <property type="entry name" value="PROKAR_LIPOPROTEIN"/>
    <property type="match status" value="1"/>
</dbReference>
<dbReference type="InterPro" id="IPR033308">
    <property type="entry name" value="PGAP5/Cdc1/Ted1"/>
</dbReference>
<feature type="region of interest" description="Disordered" evidence="2">
    <location>
        <begin position="475"/>
        <end position="500"/>
    </location>
</feature>
<organism evidence="3 4">
    <name type="scientific">Clathrospora elynae</name>
    <dbReference type="NCBI Taxonomy" id="706981"/>
    <lineage>
        <taxon>Eukaryota</taxon>
        <taxon>Fungi</taxon>
        <taxon>Dikarya</taxon>
        <taxon>Ascomycota</taxon>
        <taxon>Pezizomycotina</taxon>
        <taxon>Dothideomycetes</taxon>
        <taxon>Pleosporomycetidae</taxon>
        <taxon>Pleosporales</taxon>
        <taxon>Diademaceae</taxon>
        <taxon>Clathrospora</taxon>
    </lineage>
</organism>
<accession>A0A6A5SCC1</accession>
<feature type="region of interest" description="Disordered" evidence="2">
    <location>
        <begin position="187"/>
        <end position="213"/>
    </location>
</feature>
<evidence type="ECO:0000313" key="3">
    <source>
        <dbReference type="EMBL" id="KAF1936096.1"/>
    </source>
</evidence>
<keyword evidence="1" id="KW-0472">Membrane</keyword>
<evidence type="ECO:0008006" key="5">
    <source>
        <dbReference type="Google" id="ProtNLM"/>
    </source>
</evidence>
<dbReference type="GO" id="GO:0016020">
    <property type="term" value="C:membrane"/>
    <property type="evidence" value="ECO:0007669"/>
    <property type="project" value="GOC"/>
</dbReference>
<dbReference type="InterPro" id="IPR029052">
    <property type="entry name" value="Metallo-depent_PP-like"/>
</dbReference>
<gene>
    <name evidence="3" type="ORF">EJ02DRAFT_102070</name>
</gene>
<dbReference type="PANTHER" id="PTHR13315:SF1">
    <property type="entry name" value="PROTEIN TED1"/>
    <property type="match status" value="1"/>
</dbReference>
<keyword evidence="4" id="KW-1185">Reference proteome</keyword>
<evidence type="ECO:0000313" key="4">
    <source>
        <dbReference type="Proteomes" id="UP000800038"/>
    </source>
</evidence>
<dbReference type="EMBL" id="ML976211">
    <property type="protein sequence ID" value="KAF1936096.1"/>
    <property type="molecule type" value="Genomic_DNA"/>
</dbReference>
<evidence type="ECO:0000256" key="2">
    <source>
        <dbReference type="SAM" id="MobiDB-lite"/>
    </source>
</evidence>
<dbReference type="PANTHER" id="PTHR13315">
    <property type="entry name" value="METALLO PHOSPHOESTERASE RELATED"/>
    <property type="match status" value="1"/>
</dbReference>
<name>A0A6A5SCC1_9PLEO</name>